<sequence length="113" mass="12178">MSTAAGAYSQTPPKPALREGCLKRHRAPPELATGPAGTFFLLLSYDRDGMITSVEAARGGPPLDPRTRAVFDLARTTFLEPKCSPVLLPPELAGKPGTILIRMRGSRGMFRLD</sequence>
<protein>
    <recommendedName>
        <fullName evidence="3">TonB C-terminal domain-containing protein</fullName>
    </recommendedName>
</protein>
<accession>A0ABV6JXD3</accession>
<name>A0ABV6JXD3_9PROT</name>
<evidence type="ECO:0008006" key="3">
    <source>
        <dbReference type="Google" id="ProtNLM"/>
    </source>
</evidence>
<reference evidence="1 2" key="1">
    <citation type="submission" date="2024-09" db="EMBL/GenBank/DDBJ databases">
        <authorList>
            <person name="Sun Q."/>
            <person name="Mori K."/>
        </authorList>
    </citation>
    <scope>NUCLEOTIDE SEQUENCE [LARGE SCALE GENOMIC DNA]</scope>
    <source>
        <strain evidence="1 2">TBRC 5777</strain>
    </source>
</reference>
<organism evidence="1 2">
    <name type="scientific">Roseomonas elaeocarpi</name>
    <dbReference type="NCBI Taxonomy" id="907779"/>
    <lineage>
        <taxon>Bacteria</taxon>
        <taxon>Pseudomonadati</taxon>
        <taxon>Pseudomonadota</taxon>
        <taxon>Alphaproteobacteria</taxon>
        <taxon>Acetobacterales</taxon>
        <taxon>Roseomonadaceae</taxon>
        <taxon>Roseomonas</taxon>
    </lineage>
</organism>
<keyword evidence="2" id="KW-1185">Reference proteome</keyword>
<dbReference type="EMBL" id="JBHLUN010000015">
    <property type="protein sequence ID" value="MFC0410385.1"/>
    <property type="molecule type" value="Genomic_DNA"/>
</dbReference>
<comment type="caution">
    <text evidence="1">The sequence shown here is derived from an EMBL/GenBank/DDBJ whole genome shotgun (WGS) entry which is preliminary data.</text>
</comment>
<dbReference type="Proteomes" id="UP001589865">
    <property type="component" value="Unassembled WGS sequence"/>
</dbReference>
<evidence type="ECO:0000313" key="1">
    <source>
        <dbReference type="EMBL" id="MFC0410385.1"/>
    </source>
</evidence>
<dbReference type="RefSeq" id="WP_377046137.1">
    <property type="nucleotide sequence ID" value="NZ_JBHLUN010000015.1"/>
</dbReference>
<proteinExistence type="predicted"/>
<evidence type="ECO:0000313" key="2">
    <source>
        <dbReference type="Proteomes" id="UP001589865"/>
    </source>
</evidence>
<gene>
    <name evidence="1" type="ORF">ACFFGY_19200</name>
</gene>